<feature type="transmembrane region" description="Helical" evidence="10">
    <location>
        <begin position="282"/>
        <end position="305"/>
    </location>
</feature>
<feature type="transmembrane region" description="Helical" evidence="10">
    <location>
        <begin position="364"/>
        <end position="389"/>
    </location>
</feature>
<dbReference type="eggNOG" id="COG0534">
    <property type="taxonomic scope" value="Bacteria"/>
</dbReference>
<keyword evidence="6 10" id="KW-0812">Transmembrane</keyword>
<feature type="transmembrane region" description="Helical" evidence="10">
    <location>
        <begin position="173"/>
        <end position="194"/>
    </location>
</feature>
<protein>
    <recommendedName>
        <fullName evidence="3">Multidrug export protein MepA</fullName>
    </recommendedName>
</protein>
<comment type="similarity">
    <text evidence="2">Belongs to the multi antimicrobial extrusion (MATE) (TC 2.A.66.1) family. MepA subfamily.</text>
</comment>
<dbReference type="PIRSF" id="PIRSF006603">
    <property type="entry name" value="DinF"/>
    <property type="match status" value="1"/>
</dbReference>
<dbReference type="PANTHER" id="PTHR43823:SF3">
    <property type="entry name" value="MULTIDRUG EXPORT PROTEIN MEPA"/>
    <property type="match status" value="1"/>
</dbReference>
<feature type="transmembrane region" description="Helical" evidence="10">
    <location>
        <begin position="200"/>
        <end position="221"/>
    </location>
</feature>
<feature type="transmembrane region" description="Helical" evidence="10">
    <location>
        <begin position="94"/>
        <end position="119"/>
    </location>
</feature>
<evidence type="ECO:0000256" key="2">
    <source>
        <dbReference type="ARBA" id="ARBA00008417"/>
    </source>
</evidence>
<name>C6LLU1_9FIRM</name>
<evidence type="ECO:0000256" key="1">
    <source>
        <dbReference type="ARBA" id="ARBA00004651"/>
    </source>
</evidence>
<evidence type="ECO:0000256" key="5">
    <source>
        <dbReference type="ARBA" id="ARBA00022475"/>
    </source>
</evidence>
<dbReference type="InterPro" id="IPR048279">
    <property type="entry name" value="MdtK-like"/>
</dbReference>
<evidence type="ECO:0000256" key="7">
    <source>
        <dbReference type="ARBA" id="ARBA00022989"/>
    </source>
</evidence>
<dbReference type="STRING" id="168384.SAMN05660368_04093"/>
<dbReference type="GO" id="GO:0015297">
    <property type="term" value="F:antiporter activity"/>
    <property type="evidence" value="ECO:0007669"/>
    <property type="project" value="InterPro"/>
</dbReference>
<keyword evidence="9" id="KW-0046">Antibiotic resistance</keyword>
<feature type="transmembrane region" description="Helical" evidence="10">
    <location>
        <begin position="325"/>
        <end position="344"/>
    </location>
</feature>
<comment type="caution">
    <text evidence="11">The sequence shown here is derived from an EMBL/GenBank/DDBJ whole genome shotgun (WGS) entry which is preliminary data.</text>
</comment>
<dbReference type="GO" id="GO:0046677">
    <property type="term" value="P:response to antibiotic"/>
    <property type="evidence" value="ECO:0007669"/>
    <property type="project" value="UniProtKB-KW"/>
</dbReference>
<dbReference type="InterPro" id="IPR051327">
    <property type="entry name" value="MATE_MepA_subfamily"/>
</dbReference>
<evidence type="ECO:0000256" key="9">
    <source>
        <dbReference type="ARBA" id="ARBA00023251"/>
    </source>
</evidence>
<evidence type="ECO:0000313" key="11">
    <source>
        <dbReference type="EMBL" id="EET58410.1"/>
    </source>
</evidence>
<dbReference type="GO" id="GO:0042910">
    <property type="term" value="F:xenobiotic transmembrane transporter activity"/>
    <property type="evidence" value="ECO:0007669"/>
    <property type="project" value="InterPro"/>
</dbReference>
<dbReference type="InterPro" id="IPR002528">
    <property type="entry name" value="MATE_fam"/>
</dbReference>
<dbReference type="Pfam" id="PF01554">
    <property type="entry name" value="MatE"/>
    <property type="match status" value="2"/>
</dbReference>
<keyword evidence="7 10" id="KW-1133">Transmembrane helix</keyword>
<dbReference type="InterPro" id="IPR045070">
    <property type="entry name" value="MATE_MepA-like"/>
</dbReference>
<proteinExistence type="inferred from homology"/>
<dbReference type="CDD" id="cd13143">
    <property type="entry name" value="MATE_MepA_like"/>
    <property type="match status" value="1"/>
</dbReference>
<evidence type="ECO:0000256" key="4">
    <source>
        <dbReference type="ARBA" id="ARBA00022448"/>
    </source>
</evidence>
<evidence type="ECO:0000313" key="12">
    <source>
        <dbReference type="Proteomes" id="UP000005561"/>
    </source>
</evidence>
<dbReference type="Proteomes" id="UP000005561">
    <property type="component" value="Unassembled WGS sequence"/>
</dbReference>
<sequence length="457" mass="49489">METVTQHENPLGTERIGRLMLQYSIPSVISLVVNSIYNMVDQVFIGQGVGYLGNAGTNIISPMTTILLALTVMMGAGAATYMSLHLGKKEPEKAAVGVCNSMTVTVLIGIVCAVLLEIFMEPMCRFFGCTDNVLPYATAYGRIIVLGFPVAAIGCGFGDIIRADCRPKQSMAGLLIGCVANLILDPLFIFVFHWGVEGAAWATIIGQLLTALYFIRCCFHFTTIQLKKSYFRPQWKVVRRVATLGISNFITQISSVIVMTIVNNLVRIYGAASEFGSDIPLAVLGIIVKINGLAASIVMGVSTGVQPVMSYNYGASQYGRVKKTYKITLVVNTIILTIARILFSLFPEEIIGLFGQESELYVTFAVKCFDIFLLAIPLVGICVATSIFFQSVGKAGVAAILSLTRQVLYFVPAMLILAPILGLDGVLWGAAISDTLACVTAVIVVLALWKRIFKERK</sequence>
<dbReference type="NCBIfam" id="TIGR00797">
    <property type="entry name" value="matE"/>
    <property type="match status" value="1"/>
</dbReference>
<keyword evidence="8 10" id="KW-0472">Membrane</keyword>
<accession>C6LLU1</accession>
<feature type="transmembrane region" description="Helical" evidence="10">
    <location>
        <begin position="426"/>
        <end position="449"/>
    </location>
</feature>
<feature type="transmembrane region" description="Helical" evidence="10">
    <location>
        <begin position="60"/>
        <end position="82"/>
    </location>
</feature>
<feature type="transmembrane region" description="Helical" evidence="10">
    <location>
        <begin position="139"/>
        <end position="161"/>
    </location>
</feature>
<gene>
    <name evidence="11" type="ORF">BRYFOR_09639</name>
</gene>
<dbReference type="EMBL" id="ACCL02000033">
    <property type="protein sequence ID" value="EET58410.1"/>
    <property type="molecule type" value="Genomic_DNA"/>
</dbReference>
<keyword evidence="12" id="KW-1185">Reference proteome</keyword>
<keyword evidence="4" id="KW-0813">Transport</keyword>
<evidence type="ECO:0000256" key="8">
    <source>
        <dbReference type="ARBA" id="ARBA00023136"/>
    </source>
</evidence>
<dbReference type="RefSeq" id="WP_006864392.1">
    <property type="nucleotide sequence ID" value="NZ_ACCL02000033.1"/>
</dbReference>
<keyword evidence="5" id="KW-1003">Cell membrane</keyword>
<feature type="transmembrane region" description="Helical" evidence="10">
    <location>
        <begin position="241"/>
        <end position="262"/>
    </location>
</feature>
<comment type="subcellular location">
    <subcellularLocation>
        <location evidence="1">Cell membrane</location>
        <topology evidence="1">Multi-pass membrane protein</topology>
    </subcellularLocation>
</comment>
<feature type="transmembrane region" description="Helical" evidence="10">
    <location>
        <begin position="396"/>
        <end position="420"/>
    </location>
</feature>
<evidence type="ECO:0000256" key="3">
    <source>
        <dbReference type="ARBA" id="ARBA00022106"/>
    </source>
</evidence>
<dbReference type="AlphaFoldDB" id="C6LLU1"/>
<evidence type="ECO:0000256" key="10">
    <source>
        <dbReference type="SAM" id="Phobius"/>
    </source>
</evidence>
<dbReference type="GO" id="GO:0005886">
    <property type="term" value="C:plasma membrane"/>
    <property type="evidence" value="ECO:0007669"/>
    <property type="project" value="UniProtKB-SubCell"/>
</dbReference>
<evidence type="ECO:0000256" key="6">
    <source>
        <dbReference type="ARBA" id="ARBA00022692"/>
    </source>
</evidence>
<organism evidence="11 12">
    <name type="scientific">Marvinbryantia formatexigens DSM 14469</name>
    <dbReference type="NCBI Taxonomy" id="478749"/>
    <lineage>
        <taxon>Bacteria</taxon>
        <taxon>Bacillati</taxon>
        <taxon>Bacillota</taxon>
        <taxon>Clostridia</taxon>
        <taxon>Lachnospirales</taxon>
        <taxon>Lachnospiraceae</taxon>
        <taxon>Marvinbryantia</taxon>
    </lineage>
</organism>
<feature type="transmembrane region" description="Helical" evidence="10">
    <location>
        <begin position="21"/>
        <end position="40"/>
    </location>
</feature>
<dbReference type="PANTHER" id="PTHR43823">
    <property type="entry name" value="SPORULATION PROTEIN YKVU"/>
    <property type="match status" value="1"/>
</dbReference>
<dbReference type="OrthoDB" id="9811110at2"/>
<reference evidence="11" key="1">
    <citation type="submission" date="2009-07" db="EMBL/GenBank/DDBJ databases">
        <authorList>
            <person name="Weinstock G."/>
            <person name="Sodergren E."/>
            <person name="Clifton S."/>
            <person name="Fulton L."/>
            <person name="Fulton B."/>
            <person name="Courtney L."/>
            <person name="Fronick C."/>
            <person name="Harrison M."/>
            <person name="Strong C."/>
            <person name="Farmer C."/>
            <person name="Delahaunty K."/>
            <person name="Markovic C."/>
            <person name="Hall O."/>
            <person name="Minx P."/>
            <person name="Tomlinson C."/>
            <person name="Mitreva M."/>
            <person name="Nelson J."/>
            <person name="Hou S."/>
            <person name="Wollam A."/>
            <person name="Pepin K.H."/>
            <person name="Johnson M."/>
            <person name="Bhonagiri V."/>
            <person name="Nash W.E."/>
            <person name="Warren W."/>
            <person name="Chinwalla A."/>
            <person name="Mardis E.R."/>
            <person name="Wilson R.K."/>
        </authorList>
    </citation>
    <scope>NUCLEOTIDE SEQUENCE [LARGE SCALE GENOMIC DNA]</scope>
    <source>
        <strain evidence="11">DSM 14469</strain>
    </source>
</reference>